<proteinExistence type="predicted"/>
<evidence type="ECO:0000313" key="3">
    <source>
        <dbReference type="EMBL" id="GBG41491.1"/>
    </source>
</evidence>
<comment type="caution">
    <text evidence="2">The sequence shown here is derived from an EMBL/GenBank/DDBJ whole genome shotgun (WGS) entry which is preliminary data.</text>
</comment>
<dbReference type="Gramene" id="GBG41491">
    <property type="protein sequence ID" value="GBG41491"/>
    <property type="gene ID" value="CBR_g83437"/>
</dbReference>
<accession>A0A388JJA7</accession>
<dbReference type="Gramene" id="GBG41381">
    <property type="protein sequence ID" value="GBG41381"/>
    <property type="gene ID" value="CBR_g83359"/>
</dbReference>
<evidence type="ECO:0000256" key="1">
    <source>
        <dbReference type="SAM" id="MobiDB-lite"/>
    </source>
</evidence>
<reference evidence="2 4" key="1">
    <citation type="journal article" date="2018" name="Cell">
        <title>The Chara Genome: Secondary Complexity and Implications for Plant Terrestrialization.</title>
        <authorList>
            <person name="Nishiyama T."/>
            <person name="Sakayama H."/>
            <person name="Vries J.D."/>
            <person name="Buschmann H."/>
            <person name="Saint-Marcoux D."/>
            <person name="Ullrich K.K."/>
            <person name="Haas F.B."/>
            <person name="Vanderstraeten L."/>
            <person name="Becker D."/>
            <person name="Lang D."/>
            <person name="Vosolsobe S."/>
            <person name="Rombauts S."/>
            <person name="Wilhelmsson P.K.I."/>
            <person name="Janitza P."/>
            <person name="Kern R."/>
            <person name="Heyl A."/>
            <person name="Rumpler F."/>
            <person name="Villalobos L.I.A.C."/>
            <person name="Clay J.M."/>
            <person name="Skokan R."/>
            <person name="Toyoda A."/>
            <person name="Suzuki Y."/>
            <person name="Kagoshima H."/>
            <person name="Schijlen E."/>
            <person name="Tajeshwar N."/>
            <person name="Catarino B."/>
            <person name="Hetherington A.J."/>
            <person name="Saltykova A."/>
            <person name="Bonnot C."/>
            <person name="Breuninger H."/>
            <person name="Symeonidi A."/>
            <person name="Radhakrishnan G.V."/>
            <person name="Van Nieuwerburgh F."/>
            <person name="Deforce D."/>
            <person name="Chang C."/>
            <person name="Karol K.G."/>
            <person name="Hedrich R."/>
            <person name="Ulvskov P."/>
            <person name="Glockner G."/>
            <person name="Delwiche C.F."/>
            <person name="Petrasek J."/>
            <person name="Van de Peer Y."/>
            <person name="Friml J."/>
            <person name="Beilby M."/>
            <person name="Dolan L."/>
            <person name="Kohara Y."/>
            <person name="Sugano S."/>
            <person name="Fujiyama A."/>
            <person name="Delaux P.-M."/>
            <person name="Quint M."/>
            <person name="TheiBen G."/>
            <person name="Hagemann M."/>
            <person name="Harholt J."/>
            <person name="Dunand C."/>
            <person name="Zachgo S."/>
            <person name="Langdale J."/>
            <person name="Maumus F."/>
            <person name="Straeten D.V.D."/>
            <person name="Gould S.B."/>
            <person name="Rensing S.A."/>
        </authorList>
    </citation>
    <scope>NUCLEOTIDE SEQUENCE [LARGE SCALE GENOMIC DNA]</scope>
    <source>
        <strain evidence="2 4">S276</strain>
    </source>
</reference>
<name>A0A388JJA7_CHABU</name>
<dbReference type="EMBL" id="BFEA01005582">
    <property type="protein sequence ID" value="GBG41491.1"/>
    <property type="molecule type" value="Genomic_DNA"/>
</dbReference>
<sequence>MANREEGSGLLQRQGQREEHNPPGEELQMSEEDRIRILIAKCYEDGVFPERMRHGEFVVENGIQVFKVNPQIDQLTTAWLKERTVTVVFQGAARDLSVKTREDLIRAYENGWFRSRTFSRGFKRGRVHGEGANVMSYVAKSREVAQWLVAKGEDVVVIRGVEYKMLFKPWLTRAELEDRRRQEEETTFWVTAIRVPLRTMFHVPDLI</sequence>
<keyword evidence="4" id="KW-1185">Reference proteome</keyword>
<dbReference type="AlphaFoldDB" id="A0A388JJA7"/>
<protein>
    <submittedName>
        <fullName evidence="2">Uncharacterized protein</fullName>
    </submittedName>
</protein>
<dbReference type="EMBL" id="BFEA01005540">
    <property type="protein sequence ID" value="GBG41381.1"/>
    <property type="molecule type" value="Genomic_DNA"/>
</dbReference>
<evidence type="ECO:0000313" key="4">
    <source>
        <dbReference type="Proteomes" id="UP000265515"/>
    </source>
</evidence>
<evidence type="ECO:0000313" key="2">
    <source>
        <dbReference type="EMBL" id="GBG41381.1"/>
    </source>
</evidence>
<feature type="region of interest" description="Disordered" evidence="1">
    <location>
        <begin position="1"/>
        <end position="30"/>
    </location>
</feature>
<dbReference type="Proteomes" id="UP000265515">
    <property type="component" value="Unassembled WGS sequence"/>
</dbReference>
<gene>
    <name evidence="2" type="ORF">CBR_g83359</name>
    <name evidence="3" type="ORF">CBR_g83437</name>
</gene>
<organism evidence="2 4">
    <name type="scientific">Chara braunii</name>
    <name type="common">Braun's stonewort</name>
    <dbReference type="NCBI Taxonomy" id="69332"/>
    <lineage>
        <taxon>Eukaryota</taxon>
        <taxon>Viridiplantae</taxon>
        <taxon>Streptophyta</taxon>
        <taxon>Charophyceae</taxon>
        <taxon>Charales</taxon>
        <taxon>Characeae</taxon>
        <taxon>Chara</taxon>
    </lineage>
</organism>